<dbReference type="Proteomes" id="UP001066276">
    <property type="component" value="Chromosome 10"/>
</dbReference>
<keyword evidence="3" id="KW-1185">Reference proteome</keyword>
<protein>
    <submittedName>
        <fullName evidence="2">Uncharacterized protein</fullName>
    </submittedName>
</protein>
<feature type="region of interest" description="Disordered" evidence="1">
    <location>
        <begin position="1"/>
        <end position="47"/>
    </location>
</feature>
<name>A0AAV7M6T9_PLEWA</name>
<evidence type="ECO:0000256" key="1">
    <source>
        <dbReference type="SAM" id="MobiDB-lite"/>
    </source>
</evidence>
<evidence type="ECO:0000313" key="2">
    <source>
        <dbReference type="EMBL" id="KAJ1098237.1"/>
    </source>
</evidence>
<proteinExistence type="predicted"/>
<reference evidence="2" key="1">
    <citation type="journal article" date="2022" name="bioRxiv">
        <title>Sequencing and chromosome-scale assembly of the giantPleurodeles waltlgenome.</title>
        <authorList>
            <person name="Brown T."/>
            <person name="Elewa A."/>
            <person name="Iarovenko S."/>
            <person name="Subramanian E."/>
            <person name="Araus A.J."/>
            <person name="Petzold A."/>
            <person name="Susuki M."/>
            <person name="Suzuki K.-i.T."/>
            <person name="Hayashi T."/>
            <person name="Toyoda A."/>
            <person name="Oliveira C."/>
            <person name="Osipova E."/>
            <person name="Leigh N.D."/>
            <person name="Simon A."/>
            <person name="Yun M.H."/>
        </authorList>
    </citation>
    <scope>NUCLEOTIDE SEQUENCE</scope>
    <source>
        <strain evidence="2">20211129_DDA</strain>
        <tissue evidence="2">Liver</tissue>
    </source>
</reference>
<accession>A0AAV7M6T9</accession>
<dbReference type="EMBL" id="JANPWB010000014">
    <property type="protein sequence ID" value="KAJ1098237.1"/>
    <property type="molecule type" value="Genomic_DNA"/>
</dbReference>
<feature type="compositionally biased region" description="Basic and acidic residues" evidence="1">
    <location>
        <begin position="125"/>
        <end position="153"/>
    </location>
</feature>
<comment type="caution">
    <text evidence="2">The sequence shown here is derived from an EMBL/GenBank/DDBJ whole genome shotgun (WGS) entry which is preliminary data.</text>
</comment>
<feature type="region of interest" description="Disordered" evidence="1">
    <location>
        <begin position="109"/>
        <end position="153"/>
    </location>
</feature>
<evidence type="ECO:0000313" key="3">
    <source>
        <dbReference type="Proteomes" id="UP001066276"/>
    </source>
</evidence>
<dbReference type="AlphaFoldDB" id="A0AAV7M6T9"/>
<sequence length="153" mass="15904">MRNLSDKAGSSATSRWRCGTGGDTRGLYPNAHEELGTARPTDGPDGGACWSTLLGELRLRPGTQIGGEGSAGTLWIPPQIKAAQGFLRVPGGLERPPGRQGAEFLGAARLGGGSEVGSLSAGADDNSRNEEPLKTKSHRSDTRAAPRLTEVAR</sequence>
<organism evidence="2 3">
    <name type="scientific">Pleurodeles waltl</name>
    <name type="common">Iberian ribbed newt</name>
    <dbReference type="NCBI Taxonomy" id="8319"/>
    <lineage>
        <taxon>Eukaryota</taxon>
        <taxon>Metazoa</taxon>
        <taxon>Chordata</taxon>
        <taxon>Craniata</taxon>
        <taxon>Vertebrata</taxon>
        <taxon>Euteleostomi</taxon>
        <taxon>Amphibia</taxon>
        <taxon>Batrachia</taxon>
        <taxon>Caudata</taxon>
        <taxon>Salamandroidea</taxon>
        <taxon>Salamandridae</taxon>
        <taxon>Pleurodelinae</taxon>
        <taxon>Pleurodeles</taxon>
    </lineage>
</organism>
<gene>
    <name evidence="2" type="ORF">NDU88_003353</name>
</gene>